<reference evidence="1" key="1">
    <citation type="journal article" date="2015" name="Nature">
        <title>Complex archaea that bridge the gap between prokaryotes and eukaryotes.</title>
        <authorList>
            <person name="Spang A."/>
            <person name="Saw J.H."/>
            <person name="Jorgensen S.L."/>
            <person name="Zaremba-Niedzwiedzka K."/>
            <person name="Martijn J."/>
            <person name="Lind A.E."/>
            <person name="van Eijk R."/>
            <person name="Schleper C."/>
            <person name="Guy L."/>
            <person name="Ettema T.J."/>
        </authorList>
    </citation>
    <scope>NUCLEOTIDE SEQUENCE</scope>
</reference>
<proteinExistence type="predicted"/>
<comment type="caution">
    <text evidence="1">The sequence shown here is derived from an EMBL/GenBank/DDBJ whole genome shotgun (WGS) entry which is preliminary data.</text>
</comment>
<protein>
    <submittedName>
        <fullName evidence="1">Uncharacterized protein</fullName>
    </submittedName>
</protein>
<organism evidence="1">
    <name type="scientific">marine sediment metagenome</name>
    <dbReference type="NCBI Taxonomy" id="412755"/>
    <lineage>
        <taxon>unclassified sequences</taxon>
        <taxon>metagenomes</taxon>
        <taxon>ecological metagenomes</taxon>
    </lineage>
</organism>
<dbReference type="EMBL" id="LAZR01042701">
    <property type="protein sequence ID" value="KKL08890.1"/>
    <property type="molecule type" value="Genomic_DNA"/>
</dbReference>
<gene>
    <name evidence="1" type="ORF">LCGC14_2571370</name>
</gene>
<name>A0A0F9AHL8_9ZZZZ</name>
<accession>A0A0F9AHL8</accession>
<sequence>MTEHLRSNKRSDVTLAQLAFDTVMKVRSEGRKKHVNDDGDNKDVGYNLLRANSHNHRASWRNDKYRRMHIEHELTRSVMALLALE</sequence>
<evidence type="ECO:0000313" key="1">
    <source>
        <dbReference type="EMBL" id="KKL08890.1"/>
    </source>
</evidence>
<dbReference type="AlphaFoldDB" id="A0A0F9AHL8"/>